<keyword evidence="3 6" id="KW-1133">Transmembrane helix</keyword>
<keyword evidence="4 6" id="KW-0472">Membrane</keyword>
<gene>
    <name evidence="7" type="ORF">POPTR_T125200</name>
</gene>
<feature type="transmembrane region" description="Helical" evidence="6">
    <location>
        <begin position="74"/>
        <end position="97"/>
    </location>
</feature>
<dbReference type="PANTHER" id="PTHR46837">
    <property type="entry name" value="PROTEIN MLN51 HOMOLOG"/>
    <property type="match status" value="1"/>
</dbReference>
<dbReference type="GO" id="GO:0006397">
    <property type="term" value="P:mRNA processing"/>
    <property type="evidence" value="ECO:0007669"/>
    <property type="project" value="InterPro"/>
</dbReference>
<protein>
    <recommendedName>
        <fullName evidence="8">Major facilitator superfamily (MFS) profile domain-containing protein</fullName>
    </recommendedName>
</protein>
<dbReference type="PANTHER" id="PTHR46837:SF5">
    <property type="entry name" value="PROTEIN MLN51 HOMOLOG"/>
    <property type="match status" value="1"/>
</dbReference>
<dbReference type="GO" id="GO:0016020">
    <property type="term" value="C:membrane"/>
    <property type="evidence" value="ECO:0007669"/>
    <property type="project" value="UniProtKB-SubCell"/>
</dbReference>
<dbReference type="STRING" id="3694.A0A2K1R5U9"/>
<dbReference type="InterPro" id="IPR005828">
    <property type="entry name" value="MFS_sugar_transport-like"/>
</dbReference>
<evidence type="ECO:0000256" key="1">
    <source>
        <dbReference type="ARBA" id="ARBA00004370"/>
    </source>
</evidence>
<evidence type="ECO:0000256" key="3">
    <source>
        <dbReference type="ARBA" id="ARBA00022989"/>
    </source>
</evidence>
<dbReference type="InterPro" id="IPR036259">
    <property type="entry name" value="MFS_trans_sf"/>
</dbReference>
<organism evidence="7">
    <name type="scientific">Populus trichocarpa</name>
    <name type="common">Western balsam poplar</name>
    <name type="synonym">Populus balsamifera subsp. trichocarpa</name>
    <dbReference type="NCBI Taxonomy" id="3694"/>
    <lineage>
        <taxon>Eukaryota</taxon>
        <taxon>Viridiplantae</taxon>
        <taxon>Streptophyta</taxon>
        <taxon>Embryophyta</taxon>
        <taxon>Tracheophyta</taxon>
        <taxon>Spermatophyta</taxon>
        <taxon>Magnoliopsida</taxon>
        <taxon>eudicotyledons</taxon>
        <taxon>Gunneridae</taxon>
        <taxon>Pentapetalae</taxon>
        <taxon>rosids</taxon>
        <taxon>fabids</taxon>
        <taxon>Malpighiales</taxon>
        <taxon>Salicaceae</taxon>
        <taxon>Saliceae</taxon>
        <taxon>Populus</taxon>
    </lineage>
</organism>
<dbReference type="GO" id="GO:0003729">
    <property type="term" value="F:mRNA binding"/>
    <property type="evidence" value="ECO:0007669"/>
    <property type="project" value="InterPro"/>
</dbReference>
<feature type="region of interest" description="Disordered" evidence="5">
    <location>
        <begin position="169"/>
        <end position="209"/>
    </location>
</feature>
<dbReference type="Gene3D" id="1.20.1250.20">
    <property type="entry name" value="MFS general substrate transporter like domains"/>
    <property type="match status" value="1"/>
</dbReference>
<reference evidence="7" key="1">
    <citation type="journal article" date="2006" name="Science">
        <title>The genome of black cottonwood, Populus trichocarpa (Torr. &amp; Gray).</title>
        <authorList>
            <person name="Tuskan G.A."/>
            <person name="Difazio S."/>
            <person name="Jansson S."/>
            <person name="Bohlmann J."/>
            <person name="Grigoriev I."/>
            <person name="Hellsten U."/>
            <person name="Putnam N."/>
            <person name="Ralph S."/>
            <person name="Rombauts S."/>
            <person name="Salamov A."/>
            <person name="Schein J."/>
            <person name="Sterck L."/>
            <person name="Aerts A."/>
            <person name="Bhalerao R.R."/>
            <person name="Bhalerao R.P."/>
            <person name="Blaudez D."/>
            <person name="Boerjan W."/>
            <person name="Brun A."/>
            <person name="Brunner A."/>
            <person name="Busov V."/>
            <person name="Campbell M."/>
            <person name="Carlson J."/>
            <person name="Chalot M."/>
            <person name="Chapman J."/>
            <person name="Chen G.L."/>
            <person name="Cooper D."/>
            <person name="Coutinho P.M."/>
            <person name="Couturier J."/>
            <person name="Covert S."/>
            <person name="Cronk Q."/>
            <person name="Cunningham R."/>
            <person name="Davis J."/>
            <person name="Degroeve S."/>
            <person name="Dejardin A."/>
            <person name="Depamphilis C."/>
            <person name="Detter J."/>
            <person name="Dirks B."/>
            <person name="Dubchak I."/>
            <person name="Duplessis S."/>
            <person name="Ehlting J."/>
            <person name="Ellis B."/>
            <person name="Gendler K."/>
            <person name="Goodstein D."/>
            <person name="Gribskov M."/>
            <person name="Grimwood J."/>
            <person name="Groover A."/>
            <person name="Gunter L."/>
            <person name="Hamberger B."/>
            <person name="Heinze B."/>
            <person name="Helariutta Y."/>
            <person name="Henrissat B."/>
            <person name="Holligan D."/>
            <person name="Holt R."/>
            <person name="Huang W."/>
            <person name="Islam-Faridi N."/>
            <person name="Jones S."/>
            <person name="Jones-Rhoades M."/>
            <person name="Jorgensen R."/>
            <person name="Joshi C."/>
            <person name="Kangasjarvi J."/>
            <person name="Karlsson J."/>
            <person name="Kelleher C."/>
            <person name="Kirkpatrick R."/>
            <person name="Kirst M."/>
            <person name="Kohler A."/>
            <person name="Kalluri U."/>
            <person name="Larimer F."/>
            <person name="Leebens-Mack J."/>
            <person name="Leple J.C."/>
            <person name="Locascio P."/>
            <person name="Lou Y."/>
            <person name="Lucas S."/>
            <person name="Martin F."/>
            <person name="Montanini B."/>
            <person name="Napoli C."/>
            <person name="Nelson D.R."/>
            <person name="Nelson C."/>
            <person name="Nieminen K."/>
            <person name="Nilsson O."/>
            <person name="Pereda V."/>
            <person name="Peter G."/>
            <person name="Philippe R."/>
            <person name="Pilate G."/>
            <person name="Poliakov A."/>
            <person name="Razumovskaya J."/>
            <person name="Richardson P."/>
            <person name="Rinaldi C."/>
            <person name="Ritland K."/>
            <person name="Rouze P."/>
            <person name="Ryaboy D."/>
            <person name="Schmutz J."/>
            <person name="Schrader J."/>
            <person name="Segerman B."/>
            <person name="Shin H."/>
            <person name="Siddiqui A."/>
            <person name="Sterky F."/>
            <person name="Terry A."/>
            <person name="Tsai C.J."/>
            <person name="Uberbacher E."/>
            <person name="Unneberg P."/>
            <person name="Vahala J."/>
            <person name="Wall K."/>
            <person name="Wessler S."/>
            <person name="Yang G."/>
            <person name="Yin T."/>
            <person name="Douglas C."/>
            <person name="Marra M."/>
            <person name="Sandberg G."/>
            <person name="Van de Peer Y."/>
            <person name="Rokhsar D."/>
        </authorList>
    </citation>
    <scope>NUCLEOTIDE SEQUENCE [LARGE SCALE GENOMIC DNA]</scope>
    <source>
        <strain evidence="7">Nisqually-1</strain>
    </source>
</reference>
<sequence length="209" mass="22512">MVIGAGTILSFCFSVVAFFMPESPYWLIMKVQQADAGLVLGKISNSKEEAKLGLKERENRGAWTGFISNHSVSYILICTICIHLFPAAAHIGVIVLYGRVIFDIMGVHSLESSLISNAFYIDDTITPAAGKPVSNMQMPPSGSSVINPITSLKSTAQGRSVAMSDQMTCQGAPQHNQINRTSPTPQLHSLQRIPAQNRIQPPAVSPMSG</sequence>
<feature type="compositionally biased region" description="Polar residues" evidence="5">
    <location>
        <begin position="169"/>
        <end position="189"/>
    </location>
</feature>
<evidence type="ECO:0008006" key="8">
    <source>
        <dbReference type="Google" id="ProtNLM"/>
    </source>
</evidence>
<dbReference type="InParanoid" id="A0A2K1R5U9"/>
<name>A0A2K1R5U9_POPTR</name>
<keyword evidence="2 6" id="KW-0812">Transmembrane</keyword>
<evidence type="ECO:0000256" key="5">
    <source>
        <dbReference type="SAM" id="MobiDB-lite"/>
    </source>
</evidence>
<dbReference type="GO" id="GO:0035145">
    <property type="term" value="C:exon-exon junction complex"/>
    <property type="evidence" value="ECO:0007669"/>
    <property type="project" value="InterPro"/>
</dbReference>
<evidence type="ECO:0000256" key="2">
    <source>
        <dbReference type="ARBA" id="ARBA00022692"/>
    </source>
</evidence>
<proteinExistence type="predicted"/>
<dbReference type="AlphaFoldDB" id="A0A2K1R5U9"/>
<dbReference type="EMBL" id="KZ623460">
    <property type="protein sequence ID" value="PNS22666.1"/>
    <property type="molecule type" value="Genomic_DNA"/>
</dbReference>
<comment type="subcellular location">
    <subcellularLocation>
        <location evidence="1">Membrane</location>
    </subcellularLocation>
</comment>
<evidence type="ECO:0000313" key="7">
    <source>
        <dbReference type="EMBL" id="PNS22666.1"/>
    </source>
</evidence>
<evidence type="ECO:0000256" key="6">
    <source>
        <dbReference type="SAM" id="Phobius"/>
    </source>
</evidence>
<dbReference type="Pfam" id="PF00083">
    <property type="entry name" value="Sugar_tr"/>
    <property type="match status" value="1"/>
</dbReference>
<dbReference type="InterPro" id="IPR044796">
    <property type="entry name" value="MLN51_plant"/>
</dbReference>
<reference evidence="7" key="2">
    <citation type="submission" date="2017-07" db="EMBL/GenBank/DDBJ databases">
        <title>WGS assembly of Populus trichocarpa.</title>
        <authorList>
            <person name="Tuskan G."/>
            <person name="Difazio S."/>
            <person name="Jansson S."/>
            <person name="Bohlmann J."/>
            <person name="Grigoriev I."/>
            <person name="Hellsten U."/>
            <person name="Putnam N."/>
            <person name="Ralph S."/>
            <person name="Rombauts S."/>
            <person name="Salamov A."/>
            <person name="Schein J."/>
            <person name="Sterck L."/>
            <person name="Aerts A."/>
            <person name="Bhalerao R."/>
            <person name="Bhalerao R."/>
            <person name="Blaudez D."/>
            <person name="Boerjan W."/>
            <person name="Brun A."/>
            <person name="Brunner A."/>
            <person name="Busov V."/>
            <person name="Campbell M."/>
            <person name="Carlson J."/>
            <person name="Chalot M."/>
            <person name="Chapman J."/>
            <person name="Chen G."/>
            <person name="Cooper D."/>
            <person name="Coutinho P."/>
            <person name="Couturier J."/>
            <person name="Covert S."/>
            <person name="Cronk Q."/>
            <person name="Cunningham R."/>
            <person name="Davis J."/>
            <person name="Degroeve S."/>
            <person name="Dejardin A."/>
            <person name="Depamphilis C."/>
            <person name="Detter J."/>
            <person name="Dirks B."/>
            <person name="Dubchak I."/>
            <person name="Duplessis S."/>
            <person name="Ehlting J."/>
            <person name="Ellis B."/>
            <person name="Gendler K."/>
            <person name="Goodstein D."/>
            <person name="Gribskov M."/>
            <person name="Grimwood J."/>
            <person name="Groover A."/>
            <person name="Gunter L."/>
            <person name="Hamberger B."/>
            <person name="Heinze B."/>
            <person name="Helariutta Y."/>
            <person name="Henrissat B."/>
            <person name="Holligan D."/>
            <person name="Holt R."/>
            <person name="Huang W."/>
            <person name="Islam-Faridi N."/>
            <person name="Jones S."/>
            <person name="Jones-Rhoades M."/>
            <person name="Jorgensen R."/>
            <person name="Joshi C."/>
            <person name="Kangasjarvi J."/>
            <person name="Karlsson J."/>
            <person name="Kelleher C."/>
            <person name="Kirkpatrick R."/>
            <person name="Kirst M."/>
            <person name="Kohler A."/>
            <person name="Kalluri U."/>
            <person name="Larimer F."/>
            <person name="Leebens-Mack J."/>
            <person name="Leple J."/>
            <person name="Locascio P."/>
            <person name="Lou Y."/>
            <person name="Lucas S."/>
            <person name="Martin F."/>
            <person name="Montanini B."/>
            <person name="Napoli C."/>
            <person name="Nelson D."/>
            <person name="Nelson C."/>
            <person name="Nieminen K."/>
            <person name="Nilsson O."/>
            <person name="Pereda V."/>
            <person name="Peter G."/>
            <person name="Philippe R."/>
            <person name="Pilate G."/>
            <person name="Poliakov A."/>
            <person name="Razumovskaya J."/>
            <person name="Richardson P."/>
            <person name="Rinaldi C."/>
            <person name="Ritland K."/>
            <person name="Rouze P."/>
            <person name="Ryaboy D."/>
            <person name="Schmutz J."/>
            <person name="Schrader J."/>
            <person name="Segerman B."/>
            <person name="Shin H."/>
            <person name="Siddiqui A."/>
            <person name="Sterky F."/>
            <person name="Terry A."/>
            <person name="Tsai C."/>
            <person name="Uberbacher E."/>
            <person name="Unneberg P."/>
            <person name="Vahala J."/>
            <person name="Wall K."/>
            <person name="Wessler S."/>
            <person name="Yang G."/>
            <person name="Yin T."/>
            <person name="Douglas C."/>
            <person name="Marra M."/>
            <person name="Sandberg G."/>
            <person name="Van De Peer Y."/>
            <person name="Rokhsar D."/>
        </authorList>
    </citation>
    <scope>NUCLEOTIDE SEQUENCE</scope>
    <source>
        <strain evidence="7">Nisqually-1</strain>
    </source>
</reference>
<evidence type="ECO:0000256" key="4">
    <source>
        <dbReference type="ARBA" id="ARBA00023136"/>
    </source>
</evidence>
<accession>A0A2K1R5U9</accession>
<dbReference type="GO" id="GO:0022857">
    <property type="term" value="F:transmembrane transporter activity"/>
    <property type="evidence" value="ECO:0007669"/>
    <property type="project" value="InterPro"/>
</dbReference>
<dbReference type="ExpressionAtlas" id="A0A2K1R5U9">
    <property type="expression patterns" value="differential"/>
</dbReference>